<evidence type="ECO:0000313" key="2">
    <source>
        <dbReference type="Proteomes" id="UP000033915"/>
    </source>
</evidence>
<evidence type="ECO:0000313" key="1">
    <source>
        <dbReference type="EMBL" id="KKT83132.1"/>
    </source>
</evidence>
<comment type="caution">
    <text evidence="1">The sequence shown here is derived from an EMBL/GenBank/DDBJ whole genome shotgun (WGS) entry which is preliminary data.</text>
</comment>
<sequence>SYVQNFARAPLAGGSEKIYPGILRDSNPCSRDSGIMQFNIHSAFLKCAVFLN</sequence>
<gene>
    <name evidence="1" type="ORF">UW81_C0025G0011</name>
</gene>
<protein>
    <submittedName>
        <fullName evidence="1">Uncharacterized protein</fullName>
    </submittedName>
</protein>
<dbReference type="EMBL" id="LCJT01000025">
    <property type="protein sequence ID" value="KKT83132.1"/>
    <property type="molecule type" value="Genomic_DNA"/>
</dbReference>
<reference evidence="1 2" key="1">
    <citation type="journal article" date="2015" name="Nature">
        <title>rRNA introns, odd ribosomes, and small enigmatic genomes across a large radiation of phyla.</title>
        <authorList>
            <person name="Brown C.T."/>
            <person name="Hug L.A."/>
            <person name="Thomas B.C."/>
            <person name="Sharon I."/>
            <person name="Castelle C.J."/>
            <person name="Singh A."/>
            <person name="Wilkins M.J."/>
            <person name="Williams K.H."/>
            <person name="Banfield J.F."/>
        </authorList>
    </citation>
    <scope>NUCLEOTIDE SEQUENCE [LARGE SCALE GENOMIC DNA]</scope>
</reference>
<name>A0A0G1MQS9_9BACT</name>
<dbReference type="AlphaFoldDB" id="A0A0G1MQS9"/>
<organism evidence="1 2">
    <name type="scientific">Candidatus Giovannonibacteria bacterium GW2011_GWC2_44_9</name>
    <dbReference type="NCBI Taxonomy" id="1618658"/>
    <lineage>
        <taxon>Bacteria</taxon>
        <taxon>Candidatus Giovannoniibacteriota</taxon>
    </lineage>
</organism>
<feature type="non-terminal residue" evidence="1">
    <location>
        <position position="1"/>
    </location>
</feature>
<proteinExistence type="predicted"/>
<dbReference type="Proteomes" id="UP000033915">
    <property type="component" value="Unassembled WGS sequence"/>
</dbReference>
<accession>A0A0G1MQS9</accession>